<name>A0A6J5PLV0_9CAUD</name>
<accession>A0A6J5PLV0</accession>
<sequence>MTEPNIRLELFETVASVPLATYSSGTFERRLFPQGNALLSTLFVHDISIGATISVSYRETTIGEQFGEDSILKSHTTPAAGTSDKIIVPKIHNKPRVVVTVTGGTATFGVYTTVISSVASDIDSSLFKDADNSNLLTDIGSQTVIFDETQGKHFFARGDAGIQDVNIHGGVKTQGLTLGGLVTEVVLNDTTWTALPATPRASRNAVSIQNFSGQLIKLNYNPATVGLVGVYVMDQNERFYDISDTILIYGKATSGTCTIVVEEIA</sequence>
<proteinExistence type="predicted"/>
<organism evidence="1">
    <name type="scientific">uncultured Caudovirales phage</name>
    <dbReference type="NCBI Taxonomy" id="2100421"/>
    <lineage>
        <taxon>Viruses</taxon>
        <taxon>Duplodnaviria</taxon>
        <taxon>Heunggongvirae</taxon>
        <taxon>Uroviricota</taxon>
        <taxon>Caudoviricetes</taxon>
        <taxon>Peduoviridae</taxon>
        <taxon>Maltschvirus</taxon>
        <taxon>Maltschvirus maltsch</taxon>
    </lineage>
</organism>
<dbReference type="EMBL" id="LR796852">
    <property type="protein sequence ID" value="CAB4170155.1"/>
    <property type="molecule type" value="Genomic_DNA"/>
</dbReference>
<evidence type="ECO:0000313" key="1">
    <source>
        <dbReference type="EMBL" id="CAB4170155.1"/>
    </source>
</evidence>
<gene>
    <name evidence="1" type="ORF">UFOVP901_43</name>
</gene>
<protein>
    <submittedName>
        <fullName evidence="1">Uncharacterized protein</fullName>
    </submittedName>
</protein>
<reference evidence="1" key="1">
    <citation type="submission" date="2020-05" db="EMBL/GenBank/DDBJ databases">
        <authorList>
            <person name="Chiriac C."/>
            <person name="Salcher M."/>
            <person name="Ghai R."/>
            <person name="Kavagutti S V."/>
        </authorList>
    </citation>
    <scope>NUCLEOTIDE SEQUENCE</scope>
</reference>